<organism evidence="1 2">
    <name type="scientific">Galerina marginata (strain CBS 339.88)</name>
    <dbReference type="NCBI Taxonomy" id="685588"/>
    <lineage>
        <taxon>Eukaryota</taxon>
        <taxon>Fungi</taxon>
        <taxon>Dikarya</taxon>
        <taxon>Basidiomycota</taxon>
        <taxon>Agaricomycotina</taxon>
        <taxon>Agaricomycetes</taxon>
        <taxon>Agaricomycetidae</taxon>
        <taxon>Agaricales</taxon>
        <taxon>Agaricineae</taxon>
        <taxon>Strophariaceae</taxon>
        <taxon>Galerina</taxon>
    </lineage>
</organism>
<sequence>MLRVGNPIERLDVTPDLDSEYSSRDFRFLEQITGLKVNWNVGKFYSPTDKKEYICGSSTADSLYFEAVVESSSWIEGLQLVTEA</sequence>
<evidence type="ECO:0000313" key="1">
    <source>
        <dbReference type="EMBL" id="KDR69417.1"/>
    </source>
</evidence>
<proteinExistence type="predicted"/>
<gene>
    <name evidence="1" type="ORF">GALMADRAFT_255902</name>
</gene>
<name>A0A067SHE6_GALM3</name>
<keyword evidence="2" id="KW-1185">Reference proteome</keyword>
<dbReference type="AlphaFoldDB" id="A0A067SHE6"/>
<dbReference type="Proteomes" id="UP000027222">
    <property type="component" value="Unassembled WGS sequence"/>
</dbReference>
<evidence type="ECO:0000313" key="2">
    <source>
        <dbReference type="Proteomes" id="UP000027222"/>
    </source>
</evidence>
<accession>A0A067SHE6</accession>
<dbReference type="EMBL" id="KL142402">
    <property type="protein sequence ID" value="KDR69417.1"/>
    <property type="molecule type" value="Genomic_DNA"/>
</dbReference>
<protein>
    <submittedName>
        <fullName evidence="1">Uncharacterized protein</fullName>
    </submittedName>
</protein>
<reference evidence="2" key="1">
    <citation type="journal article" date="2014" name="Proc. Natl. Acad. Sci. U.S.A.">
        <title>Extensive sampling of basidiomycete genomes demonstrates inadequacy of the white-rot/brown-rot paradigm for wood decay fungi.</title>
        <authorList>
            <person name="Riley R."/>
            <person name="Salamov A.A."/>
            <person name="Brown D.W."/>
            <person name="Nagy L.G."/>
            <person name="Floudas D."/>
            <person name="Held B.W."/>
            <person name="Levasseur A."/>
            <person name="Lombard V."/>
            <person name="Morin E."/>
            <person name="Otillar R."/>
            <person name="Lindquist E.A."/>
            <person name="Sun H."/>
            <person name="LaButti K.M."/>
            <person name="Schmutz J."/>
            <person name="Jabbour D."/>
            <person name="Luo H."/>
            <person name="Baker S.E."/>
            <person name="Pisabarro A.G."/>
            <person name="Walton J.D."/>
            <person name="Blanchette R.A."/>
            <person name="Henrissat B."/>
            <person name="Martin F."/>
            <person name="Cullen D."/>
            <person name="Hibbett D.S."/>
            <person name="Grigoriev I.V."/>
        </authorList>
    </citation>
    <scope>NUCLEOTIDE SEQUENCE [LARGE SCALE GENOMIC DNA]</scope>
    <source>
        <strain evidence="2">CBS 339.88</strain>
    </source>
</reference>
<dbReference type="HOGENOM" id="CLU_2527620_0_0_1"/>